<reference evidence="1 2" key="1">
    <citation type="submission" date="2017-10" db="EMBL/GenBank/DDBJ databases">
        <title>Sequencing the genomes of 1000 actinobacteria strains.</title>
        <authorList>
            <person name="Klenk H.-P."/>
        </authorList>
    </citation>
    <scope>NUCLEOTIDE SEQUENCE [LARGE SCALE GENOMIC DNA]</scope>
    <source>
        <strain evidence="1 2">DSM 46092</strain>
    </source>
</reference>
<evidence type="ECO:0000313" key="2">
    <source>
        <dbReference type="Proteomes" id="UP000243542"/>
    </source>
</evidence>
<dbReference type="Proteomes" id="UP000243542">
    <property type="component" value="Unassembled WGS sequence"/>
</dbReference>
<keyword evidence="2" id="KW-1185">Reference proteome</keyword>
<organism evidence="1 2">
    <name type="scientific">Amycolatopsis sulphurea</name>
    <dbReference type="NCBI Taxonomy" id="76022"/>
    <lineage>
        <taxon>Bacteria</taxon>
        <taxon>Bacillati</taxon>
        <taxon>Actinomycetota</taxon>
        <taxon>Actinomycetes</taxon>
        <taxon>Pseudonocardiales</taxon>
        <taxon>Pseudonocardiaceae</taxon>
        <taxon>Amycolatopsis</taxon>
    </lineage>
</organism>
<protein>
    <submittedName>
        <fullName evidence="1">Uncharacterized protein</fullName>
    </submittedName>
</protein>
<name>A0A2A9FDS1_9PSEU</name>
<evidence type="ECO:0000313" key="1">
    <source>
        <dbReference type="EMBL" id="PFG49597.1"/>
    </source>
</evidence>
<dbReference type="EMBL" id="PDJK01000002">
    <property type="protein sequence ID" value="PFG49597.1"/>
    <property type="molecule type" value="Genomic_DNA"/>
</dbReference>
<sequence>MLRAIIVAGQVVEVAKAGVAPFQLFRLPGAKAVKGPFTDSESVKGPFTALLSPR</sequence>
<proteinExistence type="predicted"/>
<gene>
    <name evidence="1" type="ORF">ATK36_4757</name>
</gene>
<dbReference type="AlphaFoldDB" id="A0A2A9FDS1"/>
<comment type="caution">
    <text evidence="1">The sequence shown here is derived from an EMBL/GenBank/DDBJ whole genome shotgun (WGS) entry which is preliminary data.</text>
</comment>
<accession>A0A2A9FDS1</accession>